<feature type="compositionally biased region" description="Low complexity" evidence="1">
    <location>
        <begin position="20"/>
        <end position="32"/>
    </location>
</feature>
<proteinExistence type="predicted"/>
<dbReference type="RefSeq" id="WP_097203657.1">
    <property type="nucleotide sequence ID" value="NZ_JACHXB010000001.1"/>
</dbReference>
<organism evidence="4 5">
    <name type="scientific">Geodermatophilus sabuli</name>
    <dbReference type="NCBI Taxonomy" id="1564158"/>
    <lineage>
        <taxon>Bacteria</taxon>
        <taxon>Bacillati</taxon>
        <taxon>Actinomycetota</taxon>
        <taxon>Actinomycetes</taxon>
        <taxon>Geodermatophilales</taxon>
        <taxon>Geodermatophilaceae</taxon>
        <taxon>Geodermatophilus</taxon>
    </lineage>
</organism>
<gene>
    <name evidence="4" type="ORF">SAMN06893097_101237</name>
</gene>
<dbReference type="Proteomes" id="UP000219514">
    <property type="component" value="Unassembled WGS sequence"/>
</dbReference>
<dbReference type="Pfam" id="PF14230">
    <property type="entry name" value="DUF4333"/>
    <property type="match status" value="1"/>
</dbReference>
<dbReference type="InterPro" id="IPR025637">
    <property type="entry name" value="DUF4333"/>
</dbReference>
<reference evidence="4 5" key="1">
    <citation type="submission" date="2017-09" db="EMBL/GenBank/DDBJ databases">
        <authorList>
            <person name="Ehlers B."/>
            <person name="Leendertz F.H."/>
        </authorList>
    </citation>
    <scope>NUCLEOTIDE SEQUENCE [LARGE SCALE GENOMIC DNA]</scope>
    <source>
        <strain evidence="4 5">DSM 46844</strain>
    </source>
</reference>
<evidence type="ECO:0000259" key="3">
    <source>
        <dbReference type="Pfam" id="PF14230"/>
    </source>
</evidence>
<feature type="domain" description="DUF4333" evidence="3">
    <location>
        <begin position="68"/>
        <end position="142"/>
    </location>
</feature>
<protein>
    <recommendedName>
        <fullName evidence="3">DUF4333 domain-containing protein</fullName>
    </recommendedName>
</protein>
<feature type="region of interest" description="Disordered" evidence="1">
    <location>
        <begin position="1"/>
        <end position="50"/>
    </location>
</feature>
<keyword evidence="2" id="KW-0472">Membrane</keyword>
<feature type="compositionally biased region" description="Pro residues" evidence="1">
    <location>
        <begin position="10"/>
        <end position="19"/>
    </location>
</feature>
<feature type="compositionally biased region" description="Pro residues" evidence="1">
    <location>
        <begin position="33"/>
        <end position="47"/>
    </location>
</feature>
<evidence type="ECO:0000313" key="4">
    <source>
        <dbReference type="EMBL" id="SNX94444.1"/>
    </source>
</evidence>
<dbReference type="AlphaFoldDB" id="A0A285E8A5"/>
<accession>A0A285E8A5</accession>
<keyword evidence="5" id="KW-1185">Reference proteome</keyword>
<name>A0A285E8A5_9ACTN</name>
<dbReference type="OrthoDB" id="5244388at2"/>
<evidence type="ECO:0000256" key="2">
    <source>
        <dbReference type="SAM" id="Phobius"/>
    </source>
</evidence>
<evidence type="ECO:0000313" key="5">
    <source>
        <dbReference type="Proteomes" id="UP000219514"/>
    </source>
</evidence>
<keyword evidence="2" id="KW-1133">Transmembrane helix</keyword>
<sequence length="225" mass="22500">MTQQINTPGHPQPPLPPVGAPGQPAAPYGQSPCGPPPAGFGPPQPPAPRKKTGAIVGAVVGVLVLVAGLAVGAVLLFGTTTIDTAEAERQIATLTEEQVGVAAADVSCPEDVEAEAGGTFSCTATLDGQPIRFTVEQTDAEGNVQIESDETFVVVATVEESLAQQVGAEAGVEAVATCETEGRGVLVGATGTPIPCTVTNAEDATDSIDVLATVDEAGDVSYEVA</sequence>
<keyword evidence="2" id="KW-0812">Transmembrane</keyword>
<dbReference type="EMBL" id="OBDO01000001">
    <property type="protein sequence ID" value="SNX94444.1"/>
    <property type="molecule type" value="Genomic_DNA"/>
</dbReference>
<feature type="transmembrane region" description="Helical" evidence="2">
    <location>
        <begin position="54"/>
        <end position="77"/>
    </location>
</feature>
<evidence type="ECO:0000256" key="1">
    <source>
        <dbReference type="SAM" id="MobiDB-lite"/>
    </source>
</evidence>